<comment type="caution">
    <text evidence="4">The sequence shown here is derived from an EMBL/GenBank/DDBJ whole genome shotgun (WGS) entry which is preliminary data.</text>
</comment>
<evidence type="ECO:0000313" key="5">
    <source>
        <dbReference type="Proteomes" id="UP000242847"/>
    </source>
</evidence>
<dbReference type="OrthoDB" id="314627at2"/>
<evidence type="ECO:0000259" key="2">
    <source>
        <dbReference type="Pfam" id="PF07726"/>
    </source>
</evidence>
<feature type="region of interest" description="Disordered" evidence="1">
    <location>
        <begin position="1"/>
        <end position="21"/>
    </location>
</feature>
<dbReference type="InterPro" id="IPR041628">
    <property type="entry name" value="ChlI/MoxR_AAA_lid"/>
</dbReference>
<feature type="domain" description="ChlI/MoxR AAA lid" evidence="3">
    <location>
        <begin position="370"/>
        <end position="426"/>
    </location>
</feature>
<evidence type="ECO:0000256" key="1">
    <source>
        <dbReference type="SAM" id="MobiDB-lite"/>
    </source>
</evidence>
<accession>A0A1S8DJK9</accession>
<name>A0A1S8DJK9_9GAMM</name>
<dbReference type="Gene3D" id="3.40.50.300">
    <property type="entry name" value="P-loop containing nucleotide triphosphate hydrolases"/>
    <property type="match status" value="1"/>
</dbReference>
<dbReference type="InterPro" id="IPR011703">
    <property type="entry name" value="ATPase_AAA-3"/>
</dbReference>
<dbReference type="InterPro" id="IPR050764">
    <property type="entry name" value="CbbQ/NirQ/NorQ/GpvN"/>
</dbReference>
<dbReference type="GO" id="GO:0005524">
    <property type="term" value="F:ATP binding"/>
    <property type="evidence" value="ECO:0007669"/>
    <property type="project" value="InterPro"/>
</dbReference>
<dbReference type="Pfam" id="PF17863">
    <property type="entry name" value="AAA_lid_2"/>
    <property type="match status" value="1"/>
</dbReference>
<dbReference type="PANTHER" id="PTHR42759">
    <property type="entry name" value="MOXR FAMILY PROTEIN"/>
    <property type="match status" value="1"/>
</dbReference>
<protein>
    <submittedName>
        <fullName evidence="4">ATPase</fullName>
    </submittedName>
</protein>
<dbReference type="EMBL" id="MUBC01000003">
    <property type="protein sequence ID" value="ONM45524.1"/>
    <property type="molecule type" value="Genomic_DNA"/>
</dbReference>
<dbReference type="AlphaFoldDB" id="A0A1S8DJK9"/>
<feature type="domain" description="ATPase AAA-3" evidence="2">
    <location>
        <begin position="118"/>
        <end position="255"/>
    </location>
</feature>
<dbReference type="PANTHER" id="PTHR42759:SF1">
    <property type="entry name" value="MAGNESIUM-CHELATASE SUBUNIT CHLD"/>
    <property type="match status" value="1"/>
</dbReference>
<feature type="compositionally biased region" description="Polar residues" evidence="1">
    <location>
        <begin position="8"/>
        <end position="21"/>
    </location>
</feature>
<proteinExistence type="predicted"/>
<dbReference type="GO" id="GO:0016887">
    <property type="term" value="F:ATP hydrolysis activity"/>
    <property type="evidence" value="ECO:0007669"/>
    <property type="project" value="InterPro"/>
</dbReference>
<gene>
    <name evidence="4" type="ORF">BXT89_02290</name>
</gene>
<dbReference type="STRING" id="254161.SAMN05216256_110100"/>
<dbReference type="Proteomes" id="UP000242847">
    <property type="component" value="Unassembled WGS sequence"/>
</dbReference>
<evidence type="ECO:0000313" key="4">
    <source>
        <dbReference type="EMBL" id="ONM45524.1"/>
    </source>
</evidence>
<dbReference type="RefSeq" id="WP_083724267.1">
    <property type="nucleotide sequence ID" value="NZ_FOUD01000010.1"/>
</dbReference>
<sequence>MKGFNPFSRISASPTRPAAQSTSSASFDVAALVNGPFGDPDQAVQPASVALAEKLRQAYFWIVNHAVISPHYDVEYNLSPPQPIQFGDSQTPLYLPTDQSYSSFILLPILTFAARRKCLFIGGPGRGKTASALLMGLLAGYSPKQVRRAMQHGHPQMTVADLLGNPMPMDIMKAEEQSDIRISWRSWLDMRVKIVDEYNRIPTRTQSALLTVMGDNYAEMFNQIHECPPAAWYLTANDDQGGGTYPVIEALKDRIDVVVQALPFNPRFLDELLIRIEEGVDPADCLPDVLQFSEADMAQMEADIRAVNLPPALRQRLEFFASQFEFSEYSGQQFEYKSKDTSRLAGVARHQLAMLENGRDRLADLGCQTRNGLSVRSLMSLIVYAKAMAYFRGNSEVELNDLTQMLPFVLHSHLFADEDAPFFQQPENAAFLSDKIGWLRHLFQLSCREFERQGRHRNDEVAALKAEMDEGLEGLSLKECRKRLQRIERTLQQLATGNKLSGAVHDDAMTLKYLHQRYSNYQRWLTSQS</sequence>
<dbReference type="Pfam" id="PF07726">
    <property type="entry name" value="AAA_3"/>
    <property type="match status" value="1"/>
</dbReference>
<organism evidence="4 5">
    <name type="scientific">Halopseudomonas pachastrellae</name>
    <dbReference type="NCBI Taxonomy" id="254161"/>
    <lineage>
        <taxon>Bacteria</taxon>
        <taxon>Pseudomonadati</taxon>
        <taxon>Pseudomonadota</taxon>
        <taxon>Gammaproteobacteria</taxon>
        <taxon>Pseudomonadales</taxon>
        <taxon>Pseudomonadaceae</taxon>
        <taxon>Halopseudomonas</taxon>
    </lineage>
</organism>
<keyword evidence="5" id="KW-1185">Reference proteome</keyword>
<reference evidence="4 5" key="1">
    <citation type="submission" date="2017-01" db="EMBL/GenBank/DDBJ databases">
        <title>Draft genome sequence of Pseudomonas pachastrellae type strain CCUG 46540T from a deep sea.</title>
        <authorList>
            <person name="Gomila M."/>
            <person name="Mulet M."/>
            <person name="Lalucat J."/>
            <person name="Garcia-Valdes E."/>
        </authorList>
    </citation>
    <scope>NUCLEOTIDE SEQUENCE [LARGE SCALE GENOMIC DNA]</scope>
    <source>
        <strain evidence="4 5">CCUG 46540</strain>
    </source>
</reference>
<evidence type="ECO:0000259" key="3">
    <source>
        <dbReference type="Pfam" id="PF17863"/>
    </source>
</evidence>
<dbReference type="SUPFAM" id="SSF52540">
    <property type="entry name" value="P-loop containing nucleoside triphosphate hydrolases"/>
    <property type="match status" value="1"/>
</dbReference>
<dbReference type="InterPro" id="IPR027417">
    <property type="entry name" value="P-loop_NTPase"/>
</dbReference>